<dbReference type="Proteomes" id="UP001341281">
    <property type="component" value="Chromosome 05"/>
</dbReference>
<feature type="compositionally biased region" description="Pro residues" evidence="1">
    <location>
        <begin position="130"/>
        <end position="139"/>
    </location>
</feature>
<feature type="region of interest" description="Disordered" evidence="1">
    <location>
        <begin position="127"/>
        <end position="191"/>
    </location>
</feature>
<protein>
    <submittedName>
        <fullName evidence="2">Uncharacterized protein</fullName>
    </submittedName>
</protein>
<gene>
    <name evidence="2" type="ORF">U9M48_024514</name>
</gene>
<feature type="region of interest" description="Disordered" evidence="1">
    <location>
        <begin position="287"/>
        <end position="312"/>
    </location>
</feature>
<feature type="compositionally biased region" description="Basic and acidic residues" evidence="1">
    <location>
        <begin position="287"/>
        <end position="301"/>
    </location>
</feature>
<accession>A0AAQ3TNV9</accession>
<reference evidence="2 3" key="1">
    <citation type="submission" date="2024-02" db="EMBL/GenBank/DDBJ databases">
        <title>High-quality chromosome-scale genome assembly of Pensacola bahiagrass (Paspalum notatum Flugge var. saurae).</title>
        <authorList>
            <person name="Vega J.M."/>
            <person name="Podio M."/>
            <person name="Orjuela J."/>
            <person name="Siena L.A."/>
            <person name="Pessino S.C."/>
            <person name="Combes M.C."/>
            <person name="Mariac C."/>
            <person name="Albertini E."/>
            <person name="Pupilli F."/>
            <person name="Ortiz J.P.A."/>
            <person name="Leblanc O."/>
        </authorList>
    </citation>
    <scope>NUCLEOTIDE SEQUENCE [LARGE SCALE GENOMIC DNA]</scope>
    <source>
        <strain evidence="2">R1</strain>
        <tissue evidence="2">Leaf</tissue>
    </source>
</reference>
<keyword evidence="3" id="KW-1185">Reference proteome</keyword>
<dbReference type="AlphaFoldDB" id="A0AAQ3TNV9"/>
<name>A0AAQ3TNV9_PASNO</name>
<organism evidence="2 3">
    <name type="scientific">Paspalum notatum var. saurae</name>
    <dbReference type="NCBI Taxonomy" id="547442"/>
    <lineage>
        <taxon>Eukaryota</taxon>
        <taxon>Viridiplantae</taxon>
        <taxon>Streptophyta</taxon>
        <taxon>Embryophyta</taxon>
        <taxon>Tracheophyta</taxon>
        <taxon>Spermatophyta</taxon>
        <taxon>Magnoliopsida</taxon>
        <taxon>Liliopsida</taxon>
        <taxon>Poales</taxon>
        <taxon>Poaceae</taxon>
        <taxon>PACMAD clade</taxon>
        <taxon>Panicoideae</taxon>
        <taxon>Andropogonodae</taxon>
        <taxon>Paspaleae</taxon>
        <taxon>Paspalinae</taxon>
        <taxon>Paspalum</taxon>
    </lineage>
</organism>
<feature type="compositionally biased region" description="Low complexity" evidence="1">
    <location>
        <begin position="87"/>
        <end position="108"/>
    </location>
</feature>
<evidence type="ECO:0000256" key="1">
    <source>
        <dbReference type="SAM" id="MobiDB-lite"/>
    </source>
</evidence>
<sequence>MPCCQTVLSAAAAAASSTPSWLHRLHAKGGLSFPSHLNIDDLLYGSRQLQPQDLPPPAPYSSNLHTDLAVVVREPLHKAASKPKHLPQQQQPRPARNSSRPNPSSTNSPQPPPQLKLAAVISEVFAVPSSAPPGTPPPKAFRKQSRPRPRTDDYQPIPALLGPRPHKDKKDKVAKGKKRRRAERTADADGERCSRTDVTVIDTSIDGWKAAKLLIRRGDIWKVRDKKPLAVFELEDAIPKGKRRAGLVSKLQRDKEKEKLKEKEAVTSGNIHAGRDLMKNQMVPFKPQKDLSSEPEPEGRKSQLPFFDGQPGHWRRSARGLRMRATLKKIADWTEFALEEKHLYGMVEV</sequence>
<dbReference type="PANTHER" id="PTHR37258">
    <property type="entry name" value="FANTOM PROTEIN"/>
    <property type="match status" value="1"/>
</dbReference>
<feature type="region of interest" description="Disordered" evidence="1">
    <location>
        <begin position="77"/>
        <end position="114"/>
    </location>
</feature>
<dbReference type="PANTHER" id="PTHR37258:SF1">
    <property type="entry name" value="FANTOM PROTEIN"/>
    <property type="match status" value="1"/>
</dbReference>
<dbReference type="EMBL" id="CP144749">
    <property type="protein sequence ID" value="WVZ76549.1"/>
    <property type="molecule type" value="Genomic_DNA"/>
</dbReference>
<proteinExistence type="predicted"/>
<evidence type="ECO:0000313" key="3">
    <source>
        <dbReference type="Proteomes" id="UP001341281"/>
    </source>
</evidence>
<evidence type="ECO:0000313" key="2">
    <source>
        <dbReference type="EMBL" id="WVZ76549.1"/>
    </source>
</evidence>